<dbReference type="InterPro" id="IPR018747">
    <property type="entry name" value="DUF2299"/>
</dbReference>
<evidence type="ECO:0000313" key="1">
    <source>
        <dbReference type="EMBL" id="KKM89908.1"/>
    </source>
</evidence>
<dbReference type="Pfam" id="PF10061">
    <property type="entry name" value="DUF2299"/>
    <property type="match status" value="1"/>
</dbReference>
<dbReference type="Gene3D" id="3.30.1460.10">
    <property type="match status" value="1"/>
</dbReference>
<sequence length="169" mass="19660">MSEPKSKLKSIIREYLSETELKETLHDPKLDLGFRFIYPKGKNPQGRPLGRPFTVVKTKNKSFLDISSPVNISEEHIKILNSMKKVAKDKFFRKLTKTFLLKEVFFNFDLQNNRYVIIDNIFLNKNKVISKNIFYKSIRKVLGCVIFSILELQDFCSGEFDISDLSLAT</sequence>
<accession>A0A0F9L8Z6</accession>
<gene>
    <name evidence="1" type="ORF">LCGC14_1243930</name>
</gene>
<comment type="caution">
    <text evidence="1">The sequence shown here is derived from an EMBL/GenBank/DDBJ whole genome shotgun (WGS) entry which is preliminary data.</text>
</comment>
<protein>
    <submittedName>
        <fullName evidence="1">Uncharacterized protein</fullName>
    </submittedName>
</protein>
<proteinExistence type="predicted"/>
<dbReference type="AlphaFoldDB" id="A0A0F9L8Z6"/>
<organism evidence="1">
    <name type="scientific">marine sediment metagenome</name>
    <dbReference type="NCBI Taxonomy" id="412755"/>
    <lineage>
        <taxon>unclassified sequences</taxon>
        <taxon>metagenomes</taxon>
        <taxon>ecological metagenomes</taxon>
    </lineage>
</organism>
<name>A0A0F9L8Z6_9ZZZZ</name>
<dbReference type="EMBL" id="LAZR01006748">
    <property type="protein sequence ID" value="KKM89908.1"/>
    <property type="molecule type" value="Genomic_DNA"/>
</dbReference>
<reference evidence="1" key="1">
    <citation type="journal article" date="2015" name="Nature">
        <title>Complex archaea that bridge the gap between prokaryotes and eukaryotes.</title>
        <authorList>
            <person name="Spang A."/>
            <person name="Saw J.H."/>
            <person name="Jorgensen S.L."/>
            <person name="Zaremba-Niedzwiedzka K."/>
            <person name="Martijn J."/>
            <person name="Lind A.E."/>
            <person name="van Eijk R."/>
            <person name="Schleper C."/>
            <person name="Guy L."/>
            <person name="Ettema T.J."/>
        </authorList>
    </citation>
    <scope>NUCLEOTIDE SEQUENCE</scope>
</reference>